<evidence type="ECO:0000259" key="1">
    <source>
        <dbReference type="Pfam" id="PF12708"/>
    </source>
</evidence>
<dbReference type="Gene3D" id="2.160.20.10">
    <property type="entry name" value="Single-stranded right-handed beta-helix, Pectin lyase-like"/>
    <property type="match status" value="1"/>
</dbReference>
<dbReference type="InterPro" id="IPR024535">
    <property type="entry name" value="RHGA/B-epi-like_pectate_lyase"/>
</dbReference>
<protein>
    <recommendedName>
        <fullName evidence="1">Rhamnogalacturonase A/B/Epimerase-like pectate lyase domain-containing protein</fullName>
    </recommendedName>
</protein>
<keyword evidence="3" id="KW-1185">Reference proteome</keyword>
<name>A0A1N7S5Y6_9BURK</name>
<dbReference type="SUPFAM" id="SSF51126">
    <property type="entry name" value="Pectin lyase-like"/>
    <property type="match status" value="1"/>
</dbReference>
<dbReference type="InterPro" id="IPR012334">
    <property type="entry name" value="Pectin_lyas_fold"/>
</dbReference>
<organism evidence="2 3">
    <name type="scientific">Paraburkholderia ribeironis</name>
    <dbReference type="NCBI Taxonomy" id="1247936"/>
    <lineage>
        <taxon>Bacteria</taxon>
        <taxon>Pseudomonadati</taxon>
        <taxon>Pseudomonadota</taxon>
        <taxon>Betaproteobacteria</taxon>
        <taxon>Burkholderiales</taxon>
        <taxon>Burkholderiaceae</taxon>
        <taxon>Paraburkholderia</taxon>
    </lineage>
</organism>
<dbReference type="InterPro" id="IPR011050">
    <property type="entry name" value="Pectin_lyase_fold/virulence"/>
</dbReference>
<dbReference type="EMBL" id="CYGX02000038">
    <property type="protein sequence ID" value="SIT42815.1"/>
    <property type="molecule type" value="Genomic_DNA"/>
</dbReference>
<dbReference type="AlphaFoldDB" id="A0A1N7S5Y6"/>
<dbReference type="Proteomes" id="UP000187012">
    <property type="component" value="Unassembled WGS sequence"/>
</dbReference>
<feature type="domain" description="Rhamnogalacturonase A/B/Epimerase-like pectate lyase" evidence="1">
    <location>
        <begin position="43"/>
        <end position="266"/>
    </location>
</feature>
<reference evidence="2 3" key="1">
    <citation type="submission" date="2016-12" db="EMBL/GenBank/DDBJ databases">
        <authorList>
            <person name="Song W.-J."/>
            <person name="Kurnit D.M."/>
        </authorList>
    </citation>
    <scope>NUCLEOTIDE SEQUENCE [LARGE SCALE GENOMIC DNA]</scope>
    <source>
        <strain evidence="2 3">STM7296</strain>
    </source>
</reference>
<proteinExistence type="predicted"/>
<gene>
    <name evidence="2" type="ORF">BN2475_380094</name>
</gene>
<sequence>MNERRQAIRNLMLGTGVLLAAGGTTDGYAKPGSATAGPDVGIDIRSFGAKCDGVTDDTAAFTRAIQTVRYTGRKLRVPAGVTAVTRLPLYSQLVIEGEGSIFNGGTDVQCSTVKGLNPALSVFYLADTWQYVDNVQIRNLQITGGLNSIELSKGITNLNLRDVRLATPARACIVTSTWLERCVFDHVEFAGGQIGFRIENNGTNDNYMDKCVFMNKCRFVGQSQHGILIETERPCNSNEFIGPVFNSIGRTPFKVMAPAWDWTIIDPNFEQSGLAGPPAATTLGSIQQGTQRLTVRDRKNMVAGQLLTIQGAGKDGDDLQAHIAAISGNTVSLDANASTGVVNAEVTNCAYDEIEFGASSHKDDAPSIGVTIIGAALGYGLDPDKVRYAVNAKGARHVRFMGCRFVNRPVYDPLMNCEFIGTQGRVRTISSARALPTVWRNLRAGEGSVLFGLSPTPSVYPGNPGTGAVMSLRGTGPNEQSGAFGSWSVSKTGPNRHALLQVDGDSGNVFVGPDGHPSDTMNMGIGTTEFHGARRTIAIRNGKAPSASLGDGGYLFVEDGALKYRGANGTVTVLAPA</sequence>
<dbReference type="Pfam" id="PF12708">
    <property type="entry name" value="Pect-lyase_RHGA_epim"/>
    <property type="match status" value="1"/>
</dbReference>
<evidence type="ECO:0000313" key="3">
    <source>
        <dbReference type="Proteomes" id="UP000187012"/>
    </source>
</evidence>
<accession>A0A1N7S5Y6</accession>
<dbReference type="RefSeq" id="WP_094780850.1">
    <property type="nucleotide sequence ID" value="NZ_CYGX02000038.1"/>
</dbReference>
<evidence type="ECO:0000313" key="2">
    <source>
        <dbReference type="EMBL" id="SIT42815.1"/>
    </source>
</evidence>
<dbReference type="OrthoDB" id="8978094at2"/>